<sequence>MTEWILSWPTWQMTRVLGIGSYLMLFVGMSLGMLYSYPFVKGPNKARVYNWHIRFTNGGTLLALLHMAVLVIDTYTPFTWSELLIPFTAHEHPVIYGIGTLALYGMLVLILTSDLRPKLKRKVWLAIHMLAYPIYLLALFHGILAGTDTQLGLVQFMYGATLIVTVGLFLGRATVKKKPGAAKNRGVAAKSG</sequence>
<accession>A0A1B2DGH9</accession>
<name>A0A1B2DGH9_9BACL</name>
<comment type="subcellular location">
    <subcellularLocation>
        <location evidence="1">Membrane</location>
        <topology evidence="1">Multi-pass membrane protein</topology>
    </subcellularLocation>
</comment>
<keyword evidence="4 5" id="KW-0472">Membrane</keyword>
<feature type="transmembrane region" description="Helical" evidence="5">
    <location>
        <begin position="156"/>
        <end position="175"/>
    </location>
</feature>
<dbReference type="AlphaFoldDB" id="A0A1B2DGH9"/>
<dbReference type="RefSeq" id="WP_172455448.1">
    <property type="nucleotide sequence ID" value="NZ_CP016808.1"/>
</dbReference>
<gene>
    <name evidence="7" type="ORF">BBD42_10440</name>
</gene>
<dbReference type="InterPro" id="IPR013130">
    <property type="entry name" value="Fe3_Rdtase_TM_dom"/>
</dbReference>
<evidence type="ECO:0000259" key="6">
    <source>
        <dbReference type="Pfam" id="PF01794"/>
    </source>
</evidence>
<keyword evidence="2 5" id="KW-0812">Transmembrane</keyword>
<organism evidence="7">
    <name type="scientific">Paenibacillus sp. BIHB 4019</name>
    <dbReference type="NCBI Taxonomy" id="1870819"/>
    <lineage>
        <taxon>Bacteria</taxon>
        <taxon>Bacillati</taxon>
        <taxon>Bacillota</taxon>
        <taxon>Bacilli</taxon>
        <taxon>Bacillales</taxon>
        <taxon>Paenibacillaceae</taxon>
        <taxon>Paenibacillus</taxon>
    </lineage>
</organism>
<keyword evidence="3 5" id="KW-1133">Transmembrane helix</keyword>
<evidence type="ECO:0000256" key="1">
    <source>
        <dbReference type="ARBA" id="ARBA00004141"/>
    </source>
</evidence>
<feature type="transmembrane region" description="Helical" evidence="5">
    <location>
        <begin position="61"/>
        <end position="81"/>
    </location>
</feature>
<evidence type="ECO:0000256" key="5">
    <source>
        <dbReference type="SAM" id="Phobius"/>
    </source>
</evidence>
<evidence type="ECO:0000256" key="2">
    <source>
        <dbReference type="ARBA" id="ARBA00022692"/>
    </source>
</evidence>
<feature type="transmembrane region" description="Helical" evidence="5">
    <location>
        <begin position="93"/>
        <end position="111"/>
    </location>
</feature>
<proteinExistence type="predicted"/>
<reference evidence="7" key="1">
    <citation type="submission" date="2016-08" db="EMBL/GenBank/DDBJ databases">
        <title>Complete Genome Seqeunce of Paenibacillus sp. BIHB 4019 from tea rhizoplane.</title>
        <authorList>
            <person name="Thakur R."/>
            <person name="Swarnkar M.K."/>
            <person name="Gulati A."/>
        </authorList>
    </citation>
    <scope>NUCLEOTIDE SEQUENCE [LARGE SCALE GENOMIC DNA]</scope>
    <source>
        <strain evidence="7">BIHB4019</strain>
    </source>
</reference>
<feature type="domain" description="Ferric oxidoreductase" evidence="6">
    <location>
        <begin position="23"/>
        <end position="138"/>
    </location>
</feature>
<protein>
    <recommendedName>
        <fullName evidence="6">Ferric oxidoreductase domain-containing protein</fullName>
    </recommendedName>
</protein>
<evidence type="ECO:0000256" key="3">
    <source>
        <dbReference type="ARBA" id="ARBA00022989"/>
    </source>
</evidence>
<dbReference type="EMBL" id="CP016808">
    <property type="protein sequence ID" value="ANY66837.1"/>
    <property type="molecule type" value="Genomic_DNA"/>
</dbReference>
<evidence type="ECO:0000313" key="7">
    <source>
        <dbReference type="EMBL" id="ANY66837.1"/>
    </source>
</evidence>
<dbReference type="Pfam" id="PF01794">
    <property type="entry name" value="Ferric_reduct"/>
    <property type="match status" value="1"/>
</dbReference>
<feature type="transmembrane region" description="Helical" evidence="5">
    <location>
        <begin position="123"/>
        <end position="144"/>
    </location>
</feature>
<feature type="transmembrane region" description="Helical" evidence="5">
    <location>
        <begin position="20"/>
        <end position="40"/>
    </location>
</feature>
<evidence type="ECO:0000256" key="4">
    <source>
        <dbReference type="ARBA" id="ARBA00023136"/>
    </source>
</evidence>